<dbReference type="PATRIC" id="fig|1423807.3.peg.206"/>
<dbReference type="EMBL" id="AZGF01000010">
    <property type="protein sequence ID" value="KRM12130.1"/>
    <property type="molecule type" value="Genomic_DNA"/>
</dbReference>
<dbReference type="AlphaFoldDB" id="A0A0R1W3K6"/>
<dbReference type="InterPro" id="IPR016040">
    <property type="entry name" value="NAD(P)-bd_dom"/>
</dbReference>
<dbReference type="RefSeq" id="WP_056938537.1">
    <property type="nucleotide sequence ID" value="NZ_AZGF01000010.1"/>
</dbReference>
<name>A0A0R1W3K6_9LACO</name>
<dbReference type="Proteomes" id="UP000051820">
    <property type="component" value="Unassembled WGS sequence"/>
</dbReference>
<sequence length="178" mass="19452">MKKITVVANNIESLGQSVNDDLVRLGNQVTLTSQFDQTLKTAQVVVWLAENPRVDDQVFDLIGLLDQRAKAPEKIVMLSIAGVNDEVDTKKLSSWYGDEYGDLILSYQYAIKMIDELEIPYTIVRAAPQTNASTSVKVSNEGSPLQGDLVNVDSLATIIANACSIDQYTNQSIGVSDI</sequence>
<dbReference type="Gene3D" id="3.40.50.720">
    <property type="entry name" value="NAD(P)-binding Rossmann-like Domain"/>
    <property type="match status" value="1"/>
</dbReference>
<evidence type="ECO:0000313" key="2">
    <source>
        <dbReference type="EMBL" id="KRM12130.1"/>
    </source>
</evidence>
<protein>
    <recommendedName>
        <fullName evidence="1">NAD(P)-binding domain-containing protein</fullName>
    </recommendedName>
</protein>
<organism evidence="2 3">
    <name type="scientific">Paucilactobacillus suebicus DSM 5007 = KCTC 3549</name>
    <dbReference type="NCBI Taxonomy" id="1423807"/>
    <lineage>
        <taxon>Bacteria</taxon>
        <taxon>Bacillati</taxon>
        <taxon>Bacillota</taxon>
        <taxon>Bacilli</taxon>
        <taxon>Lactobacillales</taxon>
        <taxon>Lactobacillaceae</taxon>
        <taxon>Paucilactobacillus</taxon>
    </lineage>
</organism>
<evidence type="ECO:0000259" key="1">
    <source>
        <dbReference type="Pfam" id="PF13460"/>
    </source>
</evidence>
<dbReference type="Pfam" id="PF13460">
    <property type="entry name" value="NAD_binding_10"/>
    <property type="match status" value="1"/>
</dbReference>
<reference evidence="2 3" key="1">
    <citation type="journal article" date="2015" name="Genome Announc.">
        <title>Expanding the biotechnology potential of lactobacilli through comparative genomics of 213 strains and associated genera.</title>
        <authorList>
            <person name="Sun Z."/>
            <person name="Harris H.M."/>
            <person name="McCann A."/>
            <person name="Guo C."/>
            <person name="Argimon S."/>
            <person name="Zhang W."/>
            <person name="Yang X."/>
            <person name="Jeffery I.B."/>
            <person name="Cooney J.C."/>
            <person name="Kagawa T.F."/>
            <person name="Liu W."/>
            <person name="Song Y."/>
            <person name="Salvetti E."/>
            <person name="Wrobel A."/>
            <person name="Rasinkangas P."/>
            <person name="Parkhill J."/>
            <person name="Rea M.C."/>
            <person name="O'Sullivan O."/>
            <person name="Ritari J."/>
            <person name="Douillard F.P."/>
            <person name="Paul Ross R."/>
            <person name="Yang R."/>
            <person name="Briner A.E."/>
            <person name="Felis G.E."/>
            <person name="de Vos W.M."/>
            <person name="Barrangou R."/>
            <person name="Klaenhammer T.R."/>
            <person name="Caufield P.W."/>
            <person name="Cui Y."/>
            <person name="Zhang H."/>
            <person name="O'Toole P.W."/>
        </authorList>
    </citation>
    <scope>NUCLEOTIDE SEQUENCE [LARGE SCALE GENOMIC DNA]</scope>
    <source>
        <strain evidence="2 3">DSM 5007</strain>
    </source>
</reference>
<feature type="domain" description="NAD(P)-binding" evidence="1">
    <location>
        <begin position="6"/>
        <end position="162"/>
    </location>
</feature>
<evidence type="ECO:0000313" key="3">
    <source>
        <dbReference type="Proteomes" id="UP000051820"/>
    </source>
</evidence>
<gene>
    <name evidence="2" type="ORF">FD16_GL000205</name>
</gene>
<dbReference type="STRING" id="1423807.FD16_GL000205"/>
<keyword evidence="3" id="KW-1185">Reference proteome</keyword>
<comment type="caution">
    <text evidence="2">The sequence shown here is derived from an EMBL/GenBank/DDBJ whole genome shotgun (WGS) entry which is preliminary data.</text>
</comment>
<dbReference type="InterPro" id="IPR036291">
    <property type="entry name" value="NAD(P)-bd_dom_sf"/>
</dbReference>
<proteinExistence type="predicted"/>
<accession>A0A0R1W3K6</accession>
<dbReference type="SUPFAM" id="SSF51735">
    <property type="entry name" value="NAD(P)-binding Rossmann-fold domains"/>
    <property type="match status" value="1"/>
</dbReference>